<dbReference type="InterPro" id="IPR003661">
    <property type="entry name" value="HisK_dim/P_dom"/>
</dbReference>
<dbReference type="CDD" id="cd00082">
    <property type="entry name" value="HisKA"/>
    <property type="match status" value="1"/>
</dbReference>
<evidence type="ECO:0000256" key="2">
    <source>
        <dbReference type="ARBA" id="ARBA00004141"/>
    </source>
</evidence>
<dbReference type="PANTHER" id="PTHR45436:SF14">
    <property type="entry name" value="SENSOR PROTEIN QSEC"/>
    <property type="match status" value="1"/>
</dbReference>
<dbReference type="GO" id="GO:0005886">
    <property type="term" value="C:plasma membrane"/>
    <property type="evidence" value="ECO:0007669"/>
    <property type="project" value="TreeGrafter"/>
</dbReference>
<dbReference type="RefSeq" id="WP_008488335.1">
    <property type="nucleotide sequence ID" value="NZ_AMRG01000006.1"/>
</dbReference>
<dbReference type="InterPro" id="IPR003594">
    <property type="entry name" value="HATPase_dom"/>
</dbReference>
<evidence type="ECO:0000256" key="8">
    <source>
        <dbReference type="ARBA" id="ARBA00022777"/>
    </source>
</evidence>
<feature type="domain" description="Histidine kinase" evidence="13">
    <location>
        <begin position="251"/>
        <end position="459"/>
    </location>
</feature>
<keyword evidence="4" id="KW-0597">Phosphoprotein</keyword>
<comment type="caution">
    <text evidence="14">The sequence shown here is derived from an EMBL/GenBank/DDBJ whole genome shotgun (WGS) entry which is preliminary data.</text>
</comment>
<dbReference type="InterPro" id="IPR036890">
    <property type="entry name" value="HATPase_C_sf"/>
</dbReference>
<dbReference type="SUPFAM" id="SSF47384">
    <property type="entry name" value="Homodimeric domain of signal transducing histidine kinase"/>
    <property type="match status" value="1"/>
</dbReference>
<dbReference type="AlphaFoldDB" id="K2KPB2"/>
<keyword evidence="15" id="KW-1185">Reference proteome</keyword>
<dbReference type="Pfam" id="PF08521">
    <property type="entry name" value="2CSK_N"/>
    <property type="match status" value="1"/>
</dbReference>
<evidence type="ECO:0000256" key="4">
    <source>
        <dbReference type="ARBA" id="ARBA00022553"/>
    </source>
</evidence>
<evidence type="ECO:0000256" key="9">
    <source>
        <dbReference type="ARBA" id="ARBA00022840"/>
    </source>
</evidence>
<sequence length="459" mass="51973">MRLIERIRSKMRSMRRRIIVAVSTLFISASLLSSIWIYFEIKHEVNELFDAELVQQARVLDGLLAVALAQQSADSLRQQPRWLKHAQQLAHPYENKLAFRVETASGDLLLSSDGIPAPAELPFQPGFSQFAVDGDYWYAFGMANAAHDFRVVVMQEDSFRGELRIDLAVDTLVPIVVLLPFVLWACRWLVNYFFYHFSRVATHLRDRRSDDYSPIQQLDNSDEVGAVVNAVNSYLSRTEQAFVRERRFSADAAHELRTPLAALKAQLQQLQPSNAAEGKAVAAALLSTQRLIDLVQQLLVLARAEQTQRQFQRFNLAALTRESLASYYANFELAGLQLVADVPQHCQIESDAQAWRLMLSNLLDNALKYAERDSTVTVTLRKTTRRGDLDGYQLVVNNQVDNAAEIDADRVFDRFYRGRQLDRPGSGLGMSIVANIAKQLAVTIEFRLQDQQVQVMLNG</sequence>
<protein>
    <recommendedName>
        <fullName evidence="3">histidine kinase</fullName>
        <ecNumber evidence="3">2.7.13.3</ecNumber>
    </recommendedName>
</protein>
<dbReference type="InterPro" id="IPR050428">
    <property type="entry name" value="TCS_sensor_his_kinase"/>
</dbReference>
<reference evidence="14 15" key="1">
    <citation type="journal article" date="2012" name="J. Bacteriol.">
        <title>Genome Sequence of Idiomarina xiamenensis Type Strain 10-D-4.</title>
        <authorList>
            <person name="Lai Q."/>
            <person name="Wang L."/>
            <person name="Wang W."/>
            <person name="Shao Z."/>
        </authorList>
    </citation>
    <scope>NUCLEOTIDE SEQUENCE [LARGE SCALE GENOMIC DNA]</scope>
    <source>
        <strain evidence="14 15">10-D-4</strain>
    </source>
</reference>
<dbReference type="Pfam" id="PF02518">
    <property type="entry name" value="HATPase_c"/>
    <property type="match status" value="1"/>
</dbReference>
<gene>
    <name evidence="14" type="ORF">A10D4_05901</name>
</gene>
<evidence type="ECO:0000256" key="1">
    <source>
        <dbReference type="ARBA" id="ARBA00000085"/>
    </source>
</evidence>
<dbReference type="EMBL" id="AMRG01000006">
    <property type="protein sequence ID" value="EKE84204.1"/>
    <property type="molecule type" value="Genomic_DNA"/>
</dbReference>
<evidence type="ECO:0000256" key="12">
    <source>
        <dbReference type="SAM" id="Phobius"/>
    </source>
</evidence>
<dbReference type="SMART" id="SM00387">
    <property type="entry name" value="HATPase_c"/>
    <property type="match status" value="1"/>
</dbReference>
<keyword evidence="12" id="KW-0472">Membrane</keyword>
<dbReference type="PROSITE" id="PS50109">
    <property type="entry name" value="HIS_KIN"/>
    <property type="match status" value="1"/>
</dbReference>
<dbReference type="EC" id="2.7.13.3" evidence="3"/>
<comment type="catalytic activity">
    <reaction evidence="1">
        <text>ATP + protein L-histidine = ADP + protein N-phospho-L-histidine.</text>
        <dbReference type="EC" id="2.7.13.3"/>
    </reaction>
</comment>
<keyword evidence="5" id="KW-0808">Transferase</keyword>
<dbReference type="Gene3D" id="3.30.565.10">
    <property type="entry name" value="Histidine kinase-like ATPase, C-terminal domain"/>
    <property type="match status" value="1"/>
</dbReference>
<dbReference type="InterPro" id="IPR013727">
    <property type="entry name" value="2CSK_N"/>
</dbReference>
<evidence type="ECO:0000313" key="15">
    <source>
        <dbReference type="Proteomes" id="UP000014115"/>
    </source>
</evidence>
<evidence type="ECO:0000256" key="7">
    <source>
        <dbReference type="ARBA" id="ARBA00022741"/>
    </source>
</evidence>
<organism evidence="14 15">
    <name type="scientific">Idiomarina xiamenensis 10-D-4</name>
    <dbReference type="NCBI Taxonomy" id="740709"/>
    <lineage>
        <taxon>Bacteria</taxon>
        <taxon>Pseudomonadati</taxon>
        <taxon>Pseudomonadota</taxon>
        <taxon>Gammaproteobacteria</taxon>
        <taxon>Alteromonadales</taxon>
        <taxon>Idiomarinaceae</taxon>
        <taxon>Idiomarina</taxon>
    </lineage>
</organism>
<evidence type="ECO:0000256" key="10">
    <source>
        <dbReference type="ARBA" id="ARBA00022989"/>
    </source>
</evidence>
<dbReference type="OrthoDB" id="9809766at2"/>
<proteinExistence type="predicted"/>
<evidence type="ECO:0000256" key="11">
    <source>
        <dbReference type="ARBA" id="ARBA00023012"/>
    </source>
</evidence>
<evidence type="ECO:0000256" key="6">
    <source>
        <dbReference type="ARBA" id="ARBA00022692"/>
    </source>
</evidence>
<dbReference type="Proteomes" id="UP000014115">
    <property type="component" value="Unassembled WGS sequence"/>
</dbReference>
<comment type="subcellular location">
    <subcellularLocation>
        <location evidence="2">Membrane</location>
        <topology evidence="2">Multi-pass membrane protein</topology>
    </subcellularLocation>
</comment>
<dbReference type="InterPro" id="IPR036097">
    <property type="entry name" value="HisK_dim/P_sf"/>
</dbReference>
<evidence type="ECO:0000256" key="3">
    <source>
        <dbReference type="ARBA" id="ARBA00012438"/>
    </source>
</evidence>
<name>K2KPB2_9GAMM</name>
<keyword evidence="11" id="KW-0902">Two-component regulatory system</keyword>
<keyword evidence="8 14" id="KW-0418">Kinase</keyword>
<accession>K2KPB2</accession>
<dbReference type="GO" id="GO:0005524">
    <property type="term" value="F:ATP binding"/>
    <property type="evidence" value="ECO:0007669"/>
    <property type="project" value="UniProtKB-KW"/>
</dbReference>
<evidence type="ECO:0000313" key="14">
    <source>
        <dbReference type="EMBL" id="EKE84204.1"/>
    </source>
</evidence>
<keyword evidence="6 12" id="KW-0812">Transmembrane</keyword>
<dbReference type="SUPFAM" id="SSF55874">
    <property type="entry name" value="ATPase domain of HSP90 chaperone/DNA topoisomerase II/histidine kinase"/>
    <property type="match status" value="1"/>
</dbReference>
<dbReference type="STRING" id="740709.A10D4_05901"/>
<evidence type="ECO:0000256" key="5">
    <source>
        <dbReference type="ARBA" id="ARBA00022679"/>
    </source>
</evidence>
<dbReference type="PATRIC" id="fig|740709.3.peg.1205"/>
<dbReference type="Pfam" id="PF00512">
    <property type="entry name" value="HisKA"/>
    <property type="match status" value="1"/>
</dbReference>
<keyword evidence="10 12" id="KW-1133">Transmembrane helix</keyword>
<evidence type="ECO:0000259" key="13">
    <source>
        <dbReference type="PROSITE" id="PS50109"/>
    </source>
</evidence>
<dbReference type="SMART" id="SM00388">
    <property type="entry name" value="HisKA"/>
    <property type="match status" value="1"/>
</dbReference>
<keyword evidence="9" id="KW-0067">ATP-binding</keyword>
<keyword evidence="7" id="KW-0547">Nucleotide-binding</keyword>
<dbReference type="InterPro" id="IPR005467">
    <property type="entry name" value="His_kinase_dom"/>
</dbReference>
<dbReference type="eggNOG" id="COG0642">
    <property type="taxonomic scope" value="Bacteria"/>
</dbReference>
<dbReference type="GO" id="GO:0000155">
    <property type="term" value="F:phosphorelay sensor kinase activity"/>
    <property type="evidence" value="ECO:0007669"/>
    <property type="project" value="InterPro"/>
</dbReference>
<feature type="transmembrane region" description="Helical" evidence="12">
    <location>
        <begin position="20"/>
        <end position="39"/>
    </location>
</feature>
<dbReference type="PANTHER" id="PTHR45436">
    <property type="entry name" value="SENSOR HISTIDINE KINASE YKOH"/>
    <property type="match status" value="1"/>
</dbReference>
<dbReference type="Gene3D" id="1.10.287.130">
    <property type="match status" value="1"/>
</dbReference>